<sequence length="72" mass="8336">MNNSRVQDKFVIRLPDGLRPEIAAVASRNQRSMNGEIIIRLERSLSLERVLDQKNRVIAQLLDRITELEAKH</sequence>
<comment type="caution">
    <text evidence="2">The sequence shown here is derived from an EMBL/GenBank/DDBJ whole genome shotgun (WGS) entry which is preliminary data.</text>
</comment>
<dbReference type="InterPro" id="IPR013321">
    <property type="entry name" value="Arc_rbn_hlx_hlx"/>
</dbReference>
<accession>A0A266N8Y7</accession>
<dbReference type="InterPro" id="IPR005569">
    <property type="entry name" value="Arc_DNA-bd_dom"/>
</dbReference>
<dbReference type="GO" id="GO:0003677">
    <property type="term" value="F:DNA binding"/>
    <property type="evidence" value="ECO:0007669"/>
    <property type="project" value="UniProtKB-KW"/>
</dbReference>
<protein>
    <submittedName>
        <fullName evidence="2">DNA-binding protein</fullName>
    </submittedName>
</protein>
<dbReference type="RefSeq" id="WP_094993976.1">
    <property type="nucleotide sequence ID" value="NZ_NQKI01000021.1"/>
</dbReference>
<organism evidence="2 3">
    <name type="scientific">Pseudomonas lundensis</name>
    <dbReference type="NCBI Taxonomy" id="86185"/>
    <lineage>
        <taxon>Bacteria</taxon>
        <taxon>Pseudomonadati</taxon>
        <taxon>Pseudomonadota</taxon>
        <taxon>Gammaproteobacteria</taxon>
        <taxon>Pseudomonadales</taxon>
        <taxon>Pseudomonadaceae</taxon>
        <taxon>Pseudomonas</taxon>
    </lineage>
</organism>
<dbReference type="InterPro" id="IPR010985">
    <property type="entry name" value="Ribbon_hlx_hlx"/>
</dbReference>
<dbReference type="OrthoDB" id="8685865at2"/>
<evidence type="ECO:0000313" key="2">
    <source>
        <dbReference type="EMBL" id="OZY58860.1"/>
    </source>
</evidence>
<dbReference type="Gene3D" id="1.10.1220.10">
    <property type="entry name" value="Met repressor-like"/>
    <property type="match status" value="1"/>
</dbReference>
<gene>
    <name evidence="2" type="ORF">CJF39_14145</name>
</gene>
<feature type="domain" description="Arc-like DNA binding" evidence="1">
    <location>
        <begin position="4"/>
        <end position="48"/>
    </location>
</feature>
<dbReference type="Proteomes" id="UP000215788">
    <property type="component" value="Unassembled WGS sequence"/>
</dbReference>
<dbReference type="Pfam" id="PF03869">
    <property type="entry name" value="Arc"/>
    <property type="match status" value="1"/>
</dbReference>
<evidence type="ECO:0000313" key="3">
    <source>
        <dbReference type="Proteomes" id="UP000215788"/>
    </source>
</evidence>
<proteinExistence type="predicted"/>
<reference evidence="2 3" key="1">
    <citation type="submission" date="2017-08" db="EMBL/GenBank/DDBJ databases">
        <title>Genomic and metabolic characterisation of spoilage-associated Pseudomonas species.</title>
        <authorList>
            <person name="Stanborough T."/>
            <person name="Fegan N."/>
            <person name="Powell S.M."/>
            <person name="Singh T."/>
            <person name="Tamplin M.L."/>
            <person name="Chandry P.S."/>
        </authorList>
    </citation>
    <scope>NUCLEOTIDE SEQUENCE [LARGE SCALE GENOMIC DNA]</scope>
    <source>
        <strain evidence="2 3">L1802</strain>
    </source>
</reference>
<name>A0A266N8Y7_9PSED</name>
<dbReference type="GO" id="GO:0006355">
    <property type="term" value="P:regulation of DNA-templated transcription"/>
    <property type="evidence" value="ECO:0007669"/>
    <property type="project" value="InterPro"/>
</dbReference>
<dbReference type="AlphaFoldDB" id="A0A266N8Y7"/>
<dbReference type="SUPFAM" id="SSF47598">
    <property type="entry name" value="Ribbon-helix-helix"/>
    <property type="match status" value="1"/>
</dbReference>
<evidence type="ECO:0000259" key="1">
    <source>
        <dbReference type="Pfam" id="PF03869"/>
    </source>
</evidence>
<keyword evidence="2" id="KW-0238">DNA-binding</keyword>
<dbReference type="EMBL" id="NQKI01000021">
    <property type="protein sequence ID" value="OZY58860.1"/>
    <property type="molecule type" value="Genomic_DNA"/>
</dbReference>